<comment type="caution">
    <text evidence="2">The sequence shown here is derived from an EMBL/GenBank/DDBJ whole genome shotgun (WGS) entry which is preliminary data.</text>
</comment>
<evidence type="ECO:0000259" key="1">
    <source>
        <dbReference type="Pfam" id="PF12680"/>
    </source>
</evidence>
<keyword evidence="3" id="KW-1185">Reference proteome</keyword>
<gene>
    <name evidence="2" type="ORF">GCM10010466_26370</name>
</gene>
<dbReference type="RefSeq" id="WP_344859215.1">
    <property type="nucleotide sequence ID" value="NZ_BAAAUT010000018.1"/>
</dbReference>
<organism evidence="2 3">
    <name type="scientific">Planomonospora alba</name>
    <dbReference type="NCBI Taxonomy" id="161354"/>
    <lineage>
        <taxon>Bacteria</taxon>
        <taxon>Bacillati</taxon>
        <taxon>Actinomycetota</taxon>
        <taxon>Actinomycetes</taxon>
        <taxon>Streptosporangiales</taxon>
        <taxon>Streptosporangiaceae</taxon>
        <taxon>Planomonospora</taxon>
    </lineage>
</organism>
<name>A0ABP6N332_9ACTN</name>
<dbReference type="InterPro" id="IPR037401">
    <property type="entry name" value="SnoaL-like"/>
</dbReference>
<evidence type="ECO:0000313" key="2">
    <source>
        <dbReference type="EMBL" id="GAA3134389.1"/>
    </source>
</evidence>
<evidence type="ECO:0000313" key="3">
    <source>
        <dbReference type="Proteomes" id="UP001500320"/>
    </source>
</evidence>
<dbReference type="SUPFAM" id="SSF54427">
    <property type="entry name" value="NTF2-like"/>
    <property type="match status" value="1"/>
</dbReference>
<dbReference type="Gene3D" id="3.10.450.50">
    <property type="match status" value="1"/>
</dbReference>
<protein>
    <recommendedName>
        <fullName evidence="1">SnoaL-like domain-containing protein</fullName>
    </recommendedName>
</protein>
<dbReference type="InterPro" id="IPR032710">
    <property type="entry name" value="NTF2-like_dom_sf"/>
</dbReference>
<sequence>MNGTDAALIRTFYDALARRDLTAMEDCYHPEATFGDPIFQELEGRDLIMGMWRMQLSRGADLDVTLADVTAAPHAVTARWSAGYTFTSTGRRVVNHVDSLFRFEDGLIVRHHDEFDFKRWSKMALGRPVGLVVGWTPAFRARIRDRARQRLEQTMAAA</sequence>
<dbReference type="Proteomes" id="UP001500320">
    <property type="component" value="Unassembled WGS sequence"/>
</dbReference>
<proteinExistence type="predicted"/>
<dbReference type="Pfam" id="PF12680">
    <property type="entry name" value="SnoaL_2"/>
    <property type="match status" value="1"/>
</dbReference>
<accession>A0ABP6N332</accession>
<dbReference type="EMBL" id="BAAAUT010000018">
    <property type="protein sequence ID" value="GAA3134389.1"/>
    <property type="molecule type" value="Genomic_DNA"/>
</dbReference>
<feature type="domain" description="SnoaL-like" evidence="1">
    <location>
        <begin position="9"/>
        <end position="111"/>
    </location>
</feature>
<reference evidence="3" key="1">
    <citation type="journal article" date="2019" name="Int. J. Syst. Evol. Microbiol.">
        <title>The Global Catalogue of Microorganisms (GCM) 10K type strain sequencing project: providing services to taxonomists for standard genome sequencing and annotation.</title>
        <authorList>
            <consortium name="The Broad Institute Genomics Platform"/>
            <consortium name="The Broad Institute Genome Sequencing Center for Infectious Disease"/>
            <person name="Wu L."/>
            <person name="Ma J."/>
        </authorList>
    </citation>
    <scope>NUCLEOTIDE SEQUENCE [LARGE SCALE GENOMIC DNA]</scope>
    <source>
        <strain evidence="3">JCM 9373</strain>
    </source>
</reference>